<feature type="transmembrane region" description="Helical" evidence="9">
    <location>
        <begin position="61"/>
        <end position="82"/>
    </location>
</feature>
<feature type="transmembrane region" description="Helical" evidence="9">
    <location>
        <begin position="474"/>
        <end position="493"/>
    </location>
</feature>
<evidence type="ECO:0000256" key="2">
    <source>
        <dbReference type="ARBA" id="ARBA00022448"/>
    </source>
</evidence>
<proteinExistence type="inferred from homology"/>
<keyword evidence="7 9" id="KW-0472">Membrane</keyword>
<keyword evidence="5" id="KW-0653">Protein transport</keyword>
<dbReference type="Pfam" id="PF00854">
    <property type="entry name" value="PTR2"/>
    <property type="match status" value="1"/>
</dbReference>
<feature type="transmembrane region" description="Helical" evidence="9">
    <location>
        <begin position="259"/>
        <end position="276"/>
    </location>
</feature>
<dbReference type="CDD" id="cd17346">
    <property type="entry name" value="MFS_DtpA_like"/>
    <property type="match status" value="1"/>
</dbReference>
<comment type="caution">
    <text evidence="10">The sequence shown here is derived from an EMBL/GenBank/DDBJ whole genome shotgun (WGS) entry which is preliminary data.</text>
</comment>
<accession>A0A2U0SF83</accession>
<comment type="similarity">
    <text evidence="8">Belongs to the major facilitator superfamily. Proton-dependent oligopeptide transporter (POT/PTR) (TC 2.A.17) family.</text>
</comment>
<dbReference type="EMBL" id="QENQ01000001">
    <property type="protein sequence ID" value="PVX29964.1"/>
    <property type="molecule type" value="Genomic_DNA"/>
</dbReference>
<organism evidence="10 11">
    <name type="scientific">Sphingomonas pokkalii</name>
    <dbReference type="NCBI Taxonomy" id="2175090"/>
    <lineage>
        <taxon>Bacteria</taxon>
        <taxon>Pseudomonadati</taxon>
        <taxon>Pseudomonadota</taxon>
        <taxon>Alphaproteobacteria</taxon>
        <taxon>Sphingomonadales</taxon>
        <taxon>Sphingomonadaceae</taxon>
        <taxon>Sphingomonas</taxon>
    </lineage>
</organism>
<feature type="transmembrane region" description="Helical" evidence="9">
    <location>
        <begin position="432"/>
        <end position="454"/>
    </location>
</feature>
<evidence type="ECO:0000256" key="8">
    <source>
        <dbReference type="RuleBase" id="RU003755"/>
    </source>
</evidence>
<dbReference type="NCBIfam" id="TIGR00924">
    <property type="entry name" value="yjdL_sub1_fam"/>
    <property type="match status" value="1"/>
</dbReference>
<dbReference type="PROSITE" id="PS01022">
    <property type="entry name" value="PTR2_1"/>
    <property type="match status" value="1"/>
</dbReference>
<evidence type="ECO:0000256" key="7">
    <source>
        <dbReference type="ARBA" id="ARBA00023136"/>
    </source>
</evidence>
<evidence type="ECO:0000256" key="9">
    <source>
        <dbReference type="SAM" id="Phobius"/>
    </source>
</evidence>
<evidence type="ECO:0000313" key="10">
    <source>
        <dbReference type="EMBL" id="PVX29964.1"/>
    </source>
</evidence>
<dbReference type="Gene3D" id="1.20.1250.20">
    <property type="entry name" value="MFS general substrate transporter like domains"/>
    <property type="match status" value="1"/>
</dbReference>
<dbReference type="GO" id="GO:0005886">
    <property type="term" value="C:plasma membrane"/>
    <property type="evidence" value="ECO:0007669"/>
    <property type="project" value="UniProtKB-SubCell"/>
</dbReference>
<feature type="transmembrane region" description="Helical" evidence="9">
    <location>
        <begin position="288"/>
        <end position="307"/>
    </location>
</feature>
<dbReference type="InterPro" id="IPR018456">
    <property type="entry name" value="PTR2_symporter_CS"/>
</dbReference>
<evidence type="ECO:0000256" key="6">
    <source>
        <dbReference type="ARBA" id="ARBA00022989"/>
    </source>
</evidence>
<dbReference type="PANTHER" id="PTHR23517:SF15">
    <property type="entry name" value="PROTON-DEPENDENT OLIGOPEPTIDE FAMILY TRANSPORT PROTEIN"/>
    <property type="match status" value="1"/>
</dbReference>
<dbReference type="OrthoDB" id="9772725at2"/>
<dbReference type="SUPFAM" id="SSF103473">
    <property type="entry name" value="MFS general substrate transporter"/>
    <property type="match status" value="1"/>
</dbReference>
<dbReference type="InterPro" id="IPR036259">
    <property type="entry name" value="MFS_trans_sf"/>
</dbReference>
<evidence type="ECO:0000313" key="11">
    <source>
        <dbReference type="Proteomes" id="UP000245890"/>
    </source>
</evidence>
<dbReference type="Proteomes" id="UP000245890">
    <property type="component" value="Unassembled WGS sequence"/>
</dbReference>
<dbReference type="PANTHER" id="PTHR23517">
    <property type="entry name" value="RESISTANCE PROTEIN MDTM, PUTATIVE-RELATED-RELATED"/>
    <property type="match status" value="1"/>
</dbReference>
<keyword evidence="5" id="KW-0571">Peptide transport</keyword>
<dbReference type="AlphaFoldDB" id="A0A2U0SF83"/>
<feature type="transmembrane region" description="Helical" evidence="9">
    <location>
        <begin position="162"/>
        <end position="181"/>
    </location>
</feature>
<feature type="transmembrane region" description="Helical" evidence="9">
    <location>
        <begin position="187"/>
        <end position="208"/>
    </location>
</feature>
<keyword evidence="11" id="KW-1185">Reference proteome</keyword>
<keyword evidence="2 8" id="KW-0813">Transport</keyword>
<evidence type="ECO:0000256" key="3">
    <source>
        <dbReference type="ARBA" id="ARBA00022475"/>
    </source>
</evidence>
<dbReference type="InterPro" id="IPR000109">
    <property type="entry name" value="POT_fam"/>
</dbReference>
<protein>
    <submittedName>
        <fullName evidence="10">MFS transporter</fullName>
    </submittedName>
</protein>
<dbReference type="RefSeq" id="WP_116469381.1">
    <property type="nucleotide sequence ID" value="NZ_QENQ01000001.1"/>
</dbReference>
<evidence type="ECO:0000256" key="4">
    <source>
        <dbReference type="ARBA" id="ARBA00022692"/>
    </source>
</evidence>
<sequence>MATTATGGGVPATAKTFLGHPRGLFMLFFAEMWERFSYYGMRAILVFYLTKHFLFAENPAYAVYGAYTSMVYITPVLGGYLADKYLGARKAVLAGGVFIATGHLLIALVEGPPGEQAGYLQGFYAGLACIIVGTGFLKANISVLVGQLYRRDDARRDGAFSIFYMGINLGAFTGPLLVGYLGERVGWSWGFGAAGIGMLLGLVVFVLFRGDLHDAGAPADRALLTARTPLGVSREWLIYLGSIAAVGISWLLIRDESVVGTLLLATFGITFLYIFYRALFTLPKVERMRIFGALYLIALCPLFWALFEQAGSSLNVFTDQRVDRHLFGWEMPASWFQSVNSFWIITLAPLFGILWVQLGKRGLEPSAPLKFALGLIQVGLGFVVLVLGAGQNGTMTPMLFVILLYLLHSTAELCFSPVGLSSMTRLSTGSMVGLMMGTWFLSTAAGNFLAAKIAQATGGEGAGPERVLNVYWSIGWYIIVIGVIAMPISWWITRLMHLDTIGKDDAGHALAGETTLAEPAAPGTRTRNERS</sequence>
<keyword evidence="3" id="KW-1003">Cell membrane</keyword>
<dbReference type="InterPro" id="IPR005279">
    <property type="entry name" value="Dipep/tripep_permease"/>
</dbReference>
<keyword evidence="4 8" id="KW-0812">Transmembrane</keyword>
<feature type="transmembrane region" description="Helical" evidence="9">
    <location>
        <begin position="236"/>
        <end position="253"/>
    </location>
</feature>
<comment type="subcellular location">
    <subcellularLocation>
        <location evidence="1">Cell membrane</location>
        <topology evidence="1">Multi-pass membrane protein</topology>
    </subcellularLocation>
    <subcellularLocation>
        <location evidence="8">Membrane</location>
        <topology evidence="8">Multi-pass membrane protein</topology>
    </subcellularLocation>
</comment>
<dbReference type="PROSITE" id="PS01023">
    <property type="entry name" value="PTR2_2"/>
    <property type="match status" value="1"/>
</dbReference>
<keyword evidence="6 9" id="KW-1133">Transmembrane helix</keyword>
<feature type="transmembrane region" description="Helical" evidence="9">
    <location>
        <begin position="91"/>
        <end position="109"/>
    </location>
</feature>
<dbReference type="GO" id="GO:1904680">
    <property type="term" value="F:peptide transmembrane transporter activity"/>
    <property type="evidence" value="ECO:0007669"/>
    <property type="project" value="InterPro"/>
</dbReference>
<name>A0A2U0SF83_9SPHN</name>
<evidence type="ECO:0000256" key="1">
    <source>
        <dbReference type="ARBA" id="ARBA00004651"/>
    </source>
</evidence>
<gene>
    <name evidence="10" type="ORF">DD559_11980</name>
</gene>
<reference evidence="10 11" key="1">
    <citation type="submission" date="2018-05" db="EMBL/GenBank/DDBJ databases">
        <title>Description of Sphingomonas pokkalii sp nov, isolated from the rhizosphere of saline tolerant pokkali rice and its draft genome analysis.</title>
        <authorList>
            <person name="Menon R."/>
            <person name="Kumari S."/>
            <person name="Rameshkumar N."/>
        </authorList>
    </citation>
    <scope>NUCLEOTIDE SEQUENCE [LARGE SCALE GENOMIC DNA]</scope>
    <source>
        <strain evidence="10 11">L3B27</strain>
    </source>
</reference>
<dbReference type="GO" id="GO:0006857">
    <property type="term" value="P:oligopeptide transport"/>
    <property type="evidence" value="ECO:0007669"/>
    <property type="project" value="InterPro"/>
</dbReference>
<feature type="transmembrane region" description="Helical" evidence="9">
    <location>
        <begin position="397"/>
        <end position="420"/>
    </location>
</feature>
<evidence type="ECO:0000256" key="5">
    <source>
        <dbReference type="ARBA" id="ARBA00022856"/>
    </source>
</evidence>
<feature type="transmembrane region" description="Helical" evidence="9">
    <location>
        <begin position="341"/>
        <end position="359"/>
    </location>
</feature>
<dbReference type="InterPro" id="IPR050171">
    <property type="entry name" value="MFS_Transporters"/>
</dbReference>
<feature type="transmembrane region" description="Helical" evidence="9">
    <location>
        <begin position="371"/>
        <end position="391"/>
    </location>
</feature>
<feature type="transmembrane region" description="Helical" evidence="9">
    <location>
        <begin position="121"/>
        <end position="141"/>
    </location>
</feature>